<organism evidence="2">
    <name type="scientific">Anthurium amnicola</name>
    <dbReference type="NCBI Taxonomy" id="1678845"/>
    <lineage>
        <taxon>Eukaryota</taxon>
        <taxon>Viridiplantae</taxon>
        <taxon>Streptophyta</taxon>
        <taxon>Embryophyta</taxon>
        <taxon>Tracheophyta</taxon>
        <taxon>Spermatophyta</taxon>
        <taxon>Magnoliopsida</taxon>
        <taxon>Liliopsida</taxon>
        <taxon>Araceae</taxon>
        <taxon>Pothoideae</taxon>
        <taxon>Potheae</taxon>
        <taxon>Anthurium</taxon>
    </lineage>
</organism>
<accession>A0A1D1ZM58</accession>
<dbReference type="PANTHER" id="PTHR46033">
    <property type="entry name" value="PROTEIN MAIN-LIKE 2"/>
    <property type="match status" value="1"/>
</dbReference>
<dbReference type="Pfam" id="PF10536">
    <property type="entry name" value="PMD"/>
    <property type="match status" value="1"/>
</dbReference>
<reference evidence="2" key="1">
    <citation type="submission" date="2015-07" db="EMBL/GenBank/DDBJ databases">
        <title>Transcriptome Assembly of Anthurium amnicola.</title>
        <authorList>
            <person name="Suzuki J."/>
        </authorList>
    </citation>
    <scope>NUCLEOTIDE SEQUENCE</scope>
</reference>
<name>A0A1D1ZM58_9ARAE</name>
<gene>
    <name evidence="2" type="primary">At1g48120_159</name>
    <name evidence="2" type="ORF">g.35518</name>
</gene>
<evidence type="ECO:0000259" key="1">
    <source>
        <dbReference type="Pfam" id="PF10536"/>
    </source>
</evidence>
<sequence>MTVTLEDVTRITGLRVHGNPVTGTTLKNYRRAAQRLLGYEDKSPGSLCSLKGSTLTDLLGAKGLVKKTSEGMVEYVAWVKKQLACKWAQEEGRQADRELRIFLLFFISRVSFATKSSRISLRFLSLIGDLEEVGNYTWGVAILADLFYHLSSHSRDTGISGFSPLLQVWAYYHLPLHLPHFGRVLSPSGLQARRIPFLARWTLVVTQQTMFQQLKGGAEATR</sequence>
<feature type="domain" description="Aminotransferase-like plant mobile" evidence="1">
    <location>
        <begin position="1"/>
        <end position="208"/>
    </location>
</feature>
<dbReference type="GO" id="GO:0010073">
    <property type="term" value="P:meristem maintenance"/>
    <property type="evidence" value="ECO:0007669"/>
    <property type="project" value="InterPro"/>
</dbReference>
<dbReference type="InterPro" id="IPR019557">
    <property type="entry name" value="AminoTfrase-like_pln_mobile"/>
</dbReference>
<dbReference type="EMBL" id="GDJX01000029">
    <property type="protein sequence ID" value="JAT67907.1"/>
    <property type="molecule type" value="Transcribed_RNA"/>
</dbReference>
<dbReference type="AlphaFoldDB" id="A0A1D1ZM58"/>
<proteinExistence type="predicted"/>
<protein>
    <submittedName>
        <fullName evidence="2">Serine/threonine-protein phosphatase 7 long form</fullName>
    </submittedName>
</protein>
<dbReference type="PANTHER" id="PTHR46033:SF8">
    <property type="entry name" value="PROTEIN MAINTENANCE OF MERISTEMS-LIKE"/>
    <property type="match status" value="1"/>
</dbReference>
<evidence type="ECO:0000313" key="2">
    <source>
        <dbReference type="EMBL" id="JAT67907.1"/>
    </source>
</evidence>
<dbReference type="InterPro" id="IPR044824">
    <property type="entry name" value="MAIN-like"/>
</dbReference>